<dbReference type="EMBL" id="ACOP02000095">
    <property type="protein sequence ID" value="EEU94953.1"/>
    <property type="molecule type" value="Genomic_DNA"/>
</dbReference>
<dbReference type="HOGENOM" id="CLU_3270319_0_0_9"/>
<organism evidence="1 2">
    <name type="scientific">Faecalibacterium duncaniae (strain DSM 17677 / JCM 31915 / A2-165)</name>
    <name type="common">Faecalibacterium prausnitzii</name>
    <dbReference type="NCBI Taxonomy" id="411483"/>
    <lineage>
        <taxon>Bacteria</taxon>
        <taxon>Bacillati</taxon>
        <taxon>Bacillota</taxon>
        <taxon>Clostridia</taxon>
        <taxon>Eubacteriales</taxon>
        <taxon>Oscillospiraceae</taxon>
        <taxon>Faecalibacterium</taxon>
    </lineage>
</organism>
<evidence type="ECO:0000313" key="1">
    <source>
        <dbReference type="EMBL" id="EEU94953.1"/>
    </source>
</evidence>
<evidence type="ECO:0000313" key="2">
    <source>
        <dbReference type="Proteomes" id="UP000004619"/>
    </source>
</evidence>
<proteinExistence type="predicted"/>
<gene>
    <name evidence="1" type="ORF">FAEPRAA2165_03482</name>
</gene>
<comment type="caution">
    <text evidence="1">The sequence shown here is derived from an EMBL/GenBank/DDBJ whole genome shotgun (WGS) entry which is preliminary data.</text>
</comment>
<reference evidence="1" key="1">
    <citation type="submission" date="2009-08" db="EMBL/GenBank/DDBJ databases">
        <authorList>
            <person name="Weinstock G."/>
            <person name="Sodergren E."/>
            <person name="Clifton S."/>
            <person name="Fulton L."/>
            <person name="Fulton B."/>
            <person name="Courtney L."/>
            <person name="Fronick C."/>
            <person name="Harrison M."/>
            <person name="Strong C."/>
            <person name="Farmer C."/>
            <person name="Delahaunty K."/>
            <person name="Markovic C."/>
            <person name="Hall O."/>
            <person name="Minx P."/>
            <person name="Tomlinson C."/>
            <person name="Mitreva M."/>
            <person name="Nelson J."/>
            <person name="Hou S."/>
            <person name="Wollam A."/>
            <person name="Pepin K.H."/>
            <person name="Johnson M."/>
            <person name="Bhonagiri V."/>
            <person name="Nash W.E."/>
            <person name="Warren W."/>
            <person name="Chinwalla A."/>
            <person name="Mardis E.R."/>
            <person name="Wilson R.K."/>
        </authorList>
    </citation>
    <scope>NUCLEOTIDE SEQUENCE [LARGE SCALE GENOMIC DNA]</scope>
    <source>
        <strain evidence="1">A2-165</strain>
    </source>
</reference>
<dbReference type="AlphaFoldDB" id="C7HAX0"/>
<protein>
    <submittedName>
        <fullName evidence="1">Uncharacterized protein</fullName>
    </submittedName>
</protein>
<keyword evidence="2" id="KW-1185">Reference proteome</keyword>
<dbReference type="PATRIC" id="fig|411483.3.peg.2747"/>
<dbReference type="Proteomes" id="UP000004619">
    <property type="component" value="Unassembled WGS sequence"/>
</dbReference>
<name>C7HAX0_FAED2</name>
<accession>C7HAX0</accession>
<sequence>MLCWRKAFTLTADAGFGADRRSLRKRTPMPRPLLLGEVALR</sequence>